<evidence type="ECO:0000256" key="3">
    <source>
        <dbReference type="ARBA" id="ARBA00048679"/>
    </source>
</evidence>
<comment type="caution">
    <text evidence="6">The sequence shown here is derived from an EMBL/GenBank/DDBJ whole genome shotgun (WGS) entry which is preliminary data.</text>
</comment>
<proteinExistence type="predicted"/>
<dbReference type="Proteomes" id="UP000559256">
    <property type="component" value="Unassembled WGS sequence"/>
</dbReference>
<reference evidence="6 7" key="1">
    <citation type="journal article" date="2020" name="ISME J.">
        <title>Uncovering the hidden diversity of litter-decomposition mechanisms in mushroom-forming fungi.</title>
        <authorList>
            <person name="Floudas D."/>
            <person name="Bentzer J."/>
            <person name="Ahren D."/>
            <person name="Johansson T."/>
            <person name="Persson P."/>
            <person name="Tunlid A."/>
        </authorList>
    </citation>
    <scope>NUCLEOTIDE SEQUENCE [LARGE SCALE GENOMIC DNA]</scope>
    <source>
        <strain evidence="6 7">CBS 291.85</strain>
    </source>
</reference>
<comment type="catalytic activity">
    <reaction evidence="3">
        <text>L-seryl-[protein] + ATP = O-phospho-L-seryl-[protein] + ADP + H(+)</text>
        <dbReference type="Rhea" id="RHEA:17989"/>
        <dbReference type="Rhea" id="RHEA-COMP:9863"/>
        <dbReference type="Rhea" id="RHEA-COMP:11604"/>
        <dbReference type="ChEBI" id="CHEBI:15378"/>
        <dbReference type="ChEBI" id="CHEBI:29999"/>
        <dbReference type="ChEBI" id="CHEBI:30616"/>
        <dbReference type="ChEBI" id="CHEBI:83421"/>
        <dbReference type="ChEBI" id="CHEBI:456216"/>
        <dbReference type="EC" id="2.7.11.1"/>
    </reaction>
</comment>
<feature type="coiled-coil region" evidence="4">
    <location>
        <begin position="343"/>
        <end position="517"/>
    </location>
</feature>
<keyword evidence="4" id="KW-0175">Coiled coil</keyword>
<feature type="region of interest" description="Disordered" evidence="5">
    <location>
        <begin position="534"/>
        <end position="554"/>
    </location>
</feature>
<name>A0A8H5FUS3_9AGAR</name>
<dbReference type="PANTHER" id="PTHR22988:SF71">
    <property type="entry name" value="CITRON RHO-INTERACTING KINASE"/>
    <property type="match status" value="1"/>
</dbReference>
<feature type="region of interest" description="Disordered" evidence="5">
    <location>
        <begin position="760"/>
        <end position="784"/>
    </location>
</feature>
<gene>
    <name evidence="6" type="ORF">D9758_010178</name>
</gene>
<dbReference type="GO" id="GO:0031032">
    <property type="term" value="P:actomyosin structure organization"/>
    <property type="evidence" value="ECO:0007669"/>
    <property type="project" value="TreeGrafter"/>
</dbReference>
<dbReference type="GO" id="GO:0005737">
    <property type="term" value="C:cytoplasm"/>
    <property type="evidence" value="ECO:0007669"/>
    <property type="project" value="TreeGrafter"/>
</dbReference>
<feature type="compositionally biased region" description="Acidic residues" evidence="5">
    <location>
        <begin position="572"/>
        <end position="586"/>
    </location>
</feature>
<protein>
    <submittedName>
        <fullName evidence="6">Uncharacterized protein</fullName>
    </submittedName>
</protein>
<feature type="region of interest" description="Disordered" evidence="5">
    <location>
        <begin position="99"/>
        <end position="340"/>
    </location>
</feature>
<organism evidence="6 7">
    <name type="scientific">Tetrapyrgos nigripes</name>
    <dbReference type="NCBI Taxonomy" id="182062"/>
    <lineage>
        <taxon>Eukaryota</taxon>
        <taxon>Fungi</taxon>
        <taxon>Dikarya</taxon>
        <taxon>Basidiomycota</taxon>
        <taxon>Agaricomycotina</taxon>
        <taxon>Agaricomycetes</taxon>
        <taxon>Agaricomycetidae</taxon>
        <taxon>Agaricales</taxon>
        <taxon>Marasmiineae</taxon>
        <taxon>Marasmiaceae</taxon>
        <taxon>Tetrapyrgos</taxon>
    </lineage>
</organism>
<dbReference type="OrthoDB" id="432685at2759"/>
<feature type="compositionally biased region" description="Low complexity" evidence="5">
    <location>
        <begin position="134"/>
        <end position="160"/>
    </location>
</feature>
<feature type="compositionally biased region" description="Polar residues" evidence="5">
    <location>
        <begin position="170"/>
        <end position="182"/>
    </location>
</feature>
<feature type="compositionally biased region" description="Acidic residues" evidence="5">
    <location>
        <begin position="595"/>
        <end position="607"/>
    </location>
</feature>
<feature type="compositionally biased region" description="Low complexity" evidence="5">
    <location>
        <begin position="224"/>
        <end position="235"/>
    </location>
</feature>
<dbReference type="InterPro" id="IPR050839">
    <property type="entry name" value="Rho-assoc_Ser/Thr_Kinase"/>
</dbReference>
<dbReference type="GO" id="GO:0005856">
    <property type="term" value="C:cytoskeleton"/>
    <property type="evidence" value="ECO:0007669"/>
    <property type="project" value="TreeGrafter"/>
</dbReference>
<evidence type="ECO:0000256" key="2">
    <source>
        <dbReference type="ARBA" id="ARBA00047899"/>
    </source>
</evidence>
<feature type="region of interest" description="Disordered" evidence="5">
    <location>
        <begin position="569"/>
        <end position="607"/>
    </location>
</feature>
<accession>A0A8H5FUS3</accession>
<feature type="compositionally biased region" description="Low complexity" evidence="5">
    <location>
        <begin position="242"/>
        <end position="257"/>
    </location>
</feature>
<comment type="catalytic activity">
    <reaction evidence="2">
        <text>L-threonyl-[protein] + ATP = O-phospho-L-threonyl-[protein] + ADP + H(+)</text>
        <dbReference type="Rhea" id="RHEA:46608"/>
        <dbReference type="Rhea" id="RHEA-COMP:11060"/>
        <dbReference type="Rhea" id="RHEA-COMP:11605"/>
        <dbReference type="ChEBI" id="CHEBI:15378"/>
        <dbReference type="ChEBI" id="CHEBI:30013"/>
        <dbReference type="ChEBI" id="CHEBI:30616"/>
        <dbReference type="ChEBI" id="CHEBI:61977"/>
        <dbReference type="ChEBI" id="CHEBI:456216"/>
        <dbReference type="EC" id="2.7.11.1"/>
    </reaction>
</comment>
<feature type="region of interest" description="Disordered" evidence="5">
    <location>
        <begin position="662"/>
        <end position="701"/>
    </location>
</feature>
<keyword evidence="1" id="KW-0597">Phosphoprotein</keyword>
<evidence type="ECO:0000256" key="4">
    <source>
        <dbReference type="SAM" id="Coils"/>
    </source>
</evidence>
<dbReference type="EMBL" id="JAACJM010000079">
    <property type="protein sequence ID" value="KAF5349769.1"/>
    <property type="molecule type" value="Genomic_DNA"/>
</dbReference>
<dbReference type="PANTHER" id="PTHR22988">
    <property type="entry name" value="MYOTONIC DYSTROPHY S/T KINASE-RELATED"/>
    <property type="match status" value="1"/>
</dbReference>
<dbReference type="AlphaFoldDB" id="A0A8H5FUS3"/>
<feature type="compositionally biased region" description="Polar residues" evidence="5">
    <location>
        <begin position="774"/>
        <end position="783"/>
    </location>
</feature>
<evidence type="ECO:0000256" key="1">
    <source>
        <dbReference type="ARBA" id="ARBA00022553"/>
    </source>
</evidence>
<feature type="compositionally biased region" description="Polar residues" evidence="5">
    <location>
        <begin position="99"/>
        <end position="110"/>
    </location>
</feature>
<keyword evidence="7" id="KW-1185">Reference proteome</keyword>
<dbReference type="GO" id="GO:0004674">
    <property type="term" value="F:protein serine/threonine kinase activity"/>
    <property type="evidence" value="ECO:0007669"/>
    <property type="project" value="UniProtKB-EC"/>
</dbReference>
<feature type="compositionally biased region" description="Acidic residues" evidence="5">
    <location>
        <begin position="760"/>
        <end position="771"/>
    </location>
</feature>
<sequence>MVPNVFQESYGRNRESIADMQALLEPIFESHPEASEEHGVMQIPAEYLPDVFKALAATGLDIMTKEEEDKLKDILEQNPGMKASSELVVSFLLAKTASASPDVLSNSSPEGSDGEDLTRGRSQNRYHGEDRSSSSESAGTSRHFSRPPSRSSVPQTPRTSAFDTTRRQRSTPLESAAPSSWSARPKAPHRRKSIDAGNRSDRSDGEAPPSSYARGSSKTRRARAPSNPTSPSPSAVGGLMTSPDPVFSPVFSPSDSPQFTPSRPQSRAHSHNHTFSLDSDRGAGYSSPDEAPLSSQISSLPMPRPHSGDSDSEDEFSSDLIPDLDHDRVSVASTASLEPMERLEALQKSNAEWQRKLRDAEKTLQNRMAEHEVELEELEGKLEELRSELSMAKREEKELRAKERSNITQINSLESEVNKLNKQLETTRNSYQTLQKTYQEQCSHSERNRAELRDRDEKIRGLREQINLSDLEATKRENLQHQLEDKISDLEAELDQAREAYTELDEQKQENLILKETIDRMRFDMDELRSSLASGINTTSGSTSSAAPSRDNTMSKSLGAEILAKLAAQGNVEEDYDDEDSDDDKTDGEAGSETVVEEVEEGLGSESDGEDIVQTYIRKVIKKKGTKSKTVTRTFEETKEYADTSVQHDPEGIYVVSQIQTDAPPPPPAKADFSIQTTPPASPVRHSIEISTDPIPEPPQRVFKDTEIETDPQELGVQIVEVEKVVEREKIIERLIEVEKEVEREREKNVPRIMIEMEIQTEEAEDEDDEGPSTLASSSSTILPPTPKAQLLALASGPLDDPPAYEPGEDEEEREWRLAAETLKKWHCGMKIPFEAVPNGVSEDALEEWKALKEELGVECEVIDRIIKKSDKTGLPRGAAENGKGKRRKSALYNIYNTYIYKNRGEGSSPSFLTQTIITTVALAGLSTLIAVAIAPHMHPQFHVPGGATVYDRNAWASFNGLQATGEGFGMYPYGQPDGTHVVWNVLGRLGGGAARIVRARVTQTPTQSSSHSLFSVSAHET</sequence>
<feature type="compositionally biased region" description="Low complexity" evidence="5">
    <location>
        <begin position="534"/>
        <end position="549"/>
    </location>
</feature>
<evidence type="ECO:0000313" key="6">
    <source>
        <dbReference type="EMBL" id="KAF5349769.1"/>
    </source>
</evidence>
<evidence type="ECO:0000256" key="5">
    <source>
        <dbReference type="SAM" id="MobiDB-lite"/>
    </source>
</evidence>
<evidence type="ECO:0000313" key="7">
    <source>
        <dbReference type="Proteomes" id="UP000559256"/>
    </source>
</evidence>